<feature type="domain" description="DUF58" evidence="2">
    <location>
        <begin position="197"/>
        <end position="369"/>
    </location>
</feature>
<keyword evidence="1" id="KW-1133">Transmembrane helix</keyword>
<feature type="transmembrane region" description="Helical" evidence="1">
    <location>
        <begin position="35"/>
        <end position="53"/>
    </location>
</feature>
<dbReference type="PANTHER" id="PTHR33608:SF3">
    <property type="entry name" value="SLR2013 PROTEIN"/>
    <property type="match status" value="1"/>
</dbReference>
<dbReference type="EMBL" id="JAAQPH010000026">
    <property type="protein sequence ID" value="NIA71814.1"/>
    <property type="molecule type" value="Genomic_DNA"/>
</dbReference>
<dbReference type="Proteomes" id="UP000761264">
    <property type="component" value="Unassembled WGS sequence"/>
</dbReference>
<keyword evidence="4" id="KW-1185">Reference proteome</keyword>
<dbReference type="SUPFAM" id="SSF53300">
    <property type="entry name" value="vWA-like"/>
    <property type="match status" value="1"/>
</dbReference>
<dbReference type="AlphaFoldDB" id="A0A967F295"/>
<protein>
    <submittedName>
        <fullName evidence="3">DUF58 domain-containing protein</fullName>
    </submittedName>
</protein>
<evidence type="ECO:0000313" key="4">
    <source>
        <dbReference type="Proteomes" id="UP000761264"/>
    </source>
</evidence>
<name>A0A967F295_9PROT</name>
<organism evidence="3 4">
    <name type="scientific">Pelagibius litoralis</name>
    <dbReference type="NCBI Taxonomy" id="374515"/>
    <lineage>
        <taxon>Bacteria</taxon>
        <taxon>Pseudomonadati</taxon>
        <taxon>Pseudomonadota</taxon>
        <taxon>Alphaproteobacteria</taxon>
        <taxon>Rhodospirillales</taxon>
        <taxon>Rhodovibrionaceae</taxon>
        <taxon>Pelagibius</taxon>
    </lineage>
</organism>
<proteinExistence type="predicted"/>
<dbReference type="RefSeq" id="WP_167230026.1">
    <property type="nucleotide sequence ID" value="NZ_JAAQPH010000026.1"/>
</dbReference>
<keyword evidence="1" id="KW-0472">Membrane</keyword>
<accession>A0A967F295</accession>
<reference evidence="3" key="1">
    <citation type="submission" date="2020-03" db="EMBL/GenBank/DDBJ databases">
        <title>Genome of Pelagibius litoralis DSM 21314T.</title>
        <authorList>
            <person name="Wang G."/>
        </authorList>
    </citation>
    <scope>NUCLEOTIDE SEQUENCE</scope>
    <source>
        <strain evidence="3">DSM 21314</strain>
    </source>
</reference>
<sequence>MIRPTFRAVTLFAAGIPLAFGMLLADEESWPFVVALLFISCFALLTDAILMLTPGRLSVDVHIPKVLFIGHTDALMVRLQARSQRQTAIEAVCDLSELIARPPPLLAPLNARGEALLTFPLQARRRGTAKIERLWLRWQGPLGLVRVVHIVPLDVEVSVTPNIRAVRQTAIQFSDPNAFYGIKAQRQQGEGSEFEALRDYVPGLDHRSIDWKHSARHRNLVCKEFRTERNHQIVLAFDTGHLMSEPLQGITKLDHAVNASLQLGYVSLRAGDRIGVFGFDSRVRLFSQPSGGVGTFWRLQKAASELSYSEDETNFTLGLSALAGRLNRRSLVILQTEFVDIITAELMLENVERLAARHLVLFVCLQDPGLEETVDGEPFNVNAMSQSVIADEFLRERRIVMERLRRMGVHCLDVKAEQVGPEIINRYLEIKRMELI</sequence>
<gene>
    <name evidence="3" type="ORF">HBA54_24770</name>
</gene>
<keyword evidence="1" id="KW-0812">Transmembrane</keyword>
<dbReference type="InterPro" id="IPR036465">
    <property type="entry name" value="vWFA_dom_sf"/>
</dbReference>
<evidence type="ECO:0000259" key="2">
    <source>
        <dbReference type="Pfam" id="PF01882"/>
    </source>
</evidence>
<evidence type="ECO:0000313" key="3">
    <source>
        <dbReference type="EMBL" id="NIA71814.1"/>
    </source>
</evidence>
<comment type="caution">
    <text evidence="3">The sequence shown here is derived from an EMBL/GenBank/DDBJ whole genome shotgun (WGS) entry which is preliminary data.</text>
</comment>
<dbReference type="InterPro" id="IPR002881">
    <property type="entry name" value="DUF58"/>
</dbReference>
<dbReference type="PANTHER" id="PTHR33608">
    <property type="entry name" value="BLL2464 PROTEIN"/>
    <property type="match status" value="1"/>
</dbReference>
<dbReference type="Pfam" id="PF01882">
    <property type="entry name" value="DUF58"/>
    <property type="match status" value="1"/>
</dbReference>
<evidence type="ECO:0000256" key="1">
    <source>
        <dbReference type="SAM" id="Phobius"/>
    </source>
</evidence>